<keyword evidence="9" id="KW-0289">Folate biosynthesis</keyword>
<evidence type="ECO:0000256" key="3">
    <source>
        <dbReference type="ARBA" id="ARBA00013253"/>
    </source>
</evidence>
<keyword evidence="15" id="KW-1185">Reference proteome</keyword>
<dbReference type="PANTHER" id="PTHR43071">
    <property type="entry name" value="2-AMINO-4-HYDROXY-6-HYDROXYMETHYLDIHYDROPTERIDINE PYROPHOSPHOKINASE"/>
    <property type="match status" value="1"/>
</dbReference>
<gene>
    <name evidence="14" type="primary">folK</name>
    <name evidence="14" type="ORF">OEZ71_17170</name>
</gene>
<dbReference type="PROSITE" id="PS00794">
    <property type="entry name" value="HPPK"/>
    <property type="match status" value="1"/>
</dbReference>
<dbReference type="RefSeq" id="WP_263741282.1">
    <property type="nucleotide sequence ID" value="NZ_JAOWKZ010000004.1"/>
</dbReference>
<keyword evidence="7" id="KW-0418">Kinase</keyword>
<evidence type="ECO:0000256" key="11">
    <source>
        <dbReference type="ARBA" id="ARBA00029766"/>
    </source>
</evidence>
<dbReference type="Pfam" id="PF01288">
    <property type="entry name" value="HPPK"/>
    <property type="match status" value="1"/>
</dbReference>
<feature type="domain" description="7,8-dihydro-6-hydroxymethylpterin-pyrophosphokinase" evidence="13">
    <location>
        <begin position="92"/>
        <end position="103"/>
    </location>
</feature>
<evidence type="ECO:0000256" key="8">
    <source>
        <dbReference type="ARBA" id="ARBA00022840"/>
    </source>
</evidence>
<name>A0ABT2ZSV1_9RHOB</name>
<dbReference type="SUPFAM" id="SSF55083">
    <property type="entry name" value="6-hydroxymethyl-7,8-dihydropterin pyrophosphokinase, HPPK"/>
    <property type="match status" value="1"/>
</dbReference>
<dbReference type="InterPro" id="IPR000550">
    <property type="entry name" value="Hppk"/>
</dbReference>
<comment type="similarity">
    <text evidence="2">Belongs to the HPPK family.</text>
</comment>
<evidence type="ECO:0000256" key="10">
    <source>
        <dbReference type="ARBA" id="ARBA00029409"/>
    </source>
</evidence>
<proteinExistence type="inferred from homology"/>
<keyword evidence="6" id="KW-0547">Nucleotide-binding</keyword>
<evidence type="ECO:0000256" key="7">
    <source>
        <dbReference type="ARBA" id="ARBA00022777"/>
    </source>
</evidence>
<evidence type="ECO:0000256" key="2">
    <source>
        <dbReference type="ARBA" id="ARBA00005810"/>
    </source>
</evidence>
<organism evidence="14 15">
    <name type="scientific">Albidovulum litorale</name>
    <dbReference type="NCBI Taxonomy" id="2984134"/>
    <lineage>
        <taxon>Bacteria</taxon>
        <taxon>Pseudomonadati</taxon>
        <taxon>Pseudomonadota</taxon>
        <taxon>Alphaproteobacteria</taxon>
        <taxon>Rhodobacterales</taxon>
        <taxon>Paracoccaceae</taxon>
        <taxon>Albidovulum</taxon>
    </lineage>
</organism>
<dbReference type="CDD" id="cd00483">
    <property type="entry name" value="HPPK"/>
    <property type="match status" value="1"/>
</dbReference>
<evidence type="ECO:0000256" key="6">
    <source>
        <dbReference type="ARBA" id="ARBA00022741"/>
    </source>
</evidence>
<evidence type="ECO:0000256" key="1">
    <source>
        <dbReference type="ARBA" id="ARBA00005051"/>
    </source>
</evidence>
<comment type="pathway">
    <text evidence="1">Cofactor biosynthesis; tetrahydrofolate biosynthesis; 2-amino-4-hydroxy-6-hydroxymethyl-7,8-dihydropteridine diphosphate from 7,8-dihydroneopterin triphosphate: step 4/4.</text>
</comment>
<evidence type="ECO:0000313" key="15">
    <source>
        <dbReference type="Proteomes" id="UP001652564"/>
    </source>
</evidence>
<evidence type="ECO:0000256" key="4">
    <source>
        <dbReference type="ARBA" id="ARBA00016218"/>
    </source>
</evidence>
<dbReference type="InterPro" id="IPR035907">
    <property type="entry name" value="Hppk_sf"/>
</dbReference>
<dbReference type="Proteomes" id="UP001652564">
    <property type="component" value="Unassembled WGS sequence"/>
</dbReference>
<comment type="caution">
    <text evidence="14">The sequence shown here is derived from an EMBL/GenBank/DDBJ whole genome shotgun (WGS) entry which is preliminary data.</text>
</comment>
<keyword evidence="5 14" id="KW-0808">Transferase</keyword>
<dbReference type="GO" id="GO:0003848">
    <property type="term" value="F:2-amino-4-hydroxy-6-hydroxymethyldihydropteridine diphosphokinase activity"/>
    <property type="evidence" value="ECO:0007669"/>
    <property type="project" value="UniProtKB-EC"/>
</dbReference>
<dbReference type="EMBL" id="JAOWKZ010000004">
    <property type="protein sequence ID" value="MCV2874030.1"/>
    <property type="molecule type" value="Genomic_DNA"/>
</dbReference>
<dbReference type="EC" id="2.7.6.3" evidence="3"/>
<sequence length="186" mass="19861">MDKLAAIAIGSNSPSGKGDSLATVISALVEIQRDIGQIVAVSRFFRTPAYPPGSGPEFVNAAALVASSMSAEEVLAALHRIEAAAGRTREIRWGARTLDLDLLILGDTVLPDRETQKAWMALPLEKQKQDAPDRLILPHPRIQDRGFVLIPLAEIAPAMVHPVTGLTVAEMVNALSKAEKATICPL</sequence>
<evidence type="ECO:0000256" key="9">
    <source>
        <dbReference type="ARBA" id="ARBA00022909"/>
    </source>
</evidence>
<comment type="function">
    <text evidence="10">Catalyzes the transfer of pyrophosphate from adenosine triphosphate (ATP) to 6-hydroxymethyl-7,8-dihydropterin, an enzymatic step in folate biosynthesis pathway.</text>
</comment>
<evidence type="ECO:0000256" key="5">
    <source>
        <dbReference type="ARBA" id="ARBA00022679"/>
    </source>
</evidence>
<reference evidence="14 15" key="1">
    <citation type="submission" date="2022-10" db="EMBL/GenBank/DDBJ databases">
        <title>Defluviimonas sp. nov., isolated from ocean surface sediments.</title>
        <authorList>
            <person name="He W."/>
            <person name="Wang L."/>
            <person name="Zhang D.-F."/>
        </authorList>
    </citation>
    <scope>NUCLEOTIDE SEQUENCE [LARGE SCALE GENOMIC DNA]</scope>
    <source>
        <strain evidence="14 15">WL0050</strain>
    </source>
</reference>
<protein>
    <recommendedName>
        <fullName evidence="4">2-amino-4-hydroxy-6-hydroxymethyldihydropteridine pyrophosphokinase</fullName>
        <ecNumber evidence="3">2.7.6.3</ecNumber>
    </recommendedName>
    <alternativeName>
        <fullName evidence="11">6-hydroxymethyl-7,8-dihydropterin pyrophosphokinase</fullName>
    </alternativeName>
    <alternativeName>
        <fullName evidence="12">7,8-dihydro-6-hydroxymethylpterin-pyrophosphokinase</fullName>
    </alternativeName>
</protein>
<keyword evidence="8" id="KW-0067">ATP-binding</keyword>
<dbReference type="Gene3D" id="3.30.70.560">
    <property type="entry name" value="7,8-Dihydro-6-hydroxymethylpterin-pyrophosphokinase HPPK"/>
    <property type="match status" value="1"/>
</dbReference>
<evidence type="ECO:0000313" key="14">
    <source>
        <dbReference type="EMBL" id="MCV2874030.1"/>
    </source>
</evidence>
<dbReference type="PANTHER" id="PTHR43071:SF1">
    <property type="entry name" value="2-AMINO-4-HYDROXY-6-HYDROXYMETHYLDIHYDROPTERIDINE PYROPHOSPHOKINASE"/>
    <property type="match status" value="1"/>
</dbReference>
<evidence type="ECO:0000259" key="13">
    <source>
        <dbReference type="PROSITE" id="PS00794"/>
    </source>
</evidence>
<evidence type="ECO:0000256" key="12">
    <source>
        <dbReference type="ARBA" id="ARBA00033413"/>
    </source>
</evidence>
<dbReference type="NCBIfam" id="TIGR01498">
    <property type="entry name" value="folK"/>
    <property type="match status" value="1"/>
</dbReference>
<accession>A0ABT2ZSV1</accession>